<evidence type="ECO:0000313" key="2">
    <source>
        <dbReference type="WBParaSite" id="Pan_g10852.t1"/>
    </source>
</evidence>
<accession>A0A7E4UNG6</accession>
<proteinExistence type="predicted"/>
<protein>
    <submittedName>
        <fullName evidence="2">Uncharacterized protein</fullName>
    </submittedName>
</protein>
<sequence>MQAFEAMSPQKRVLATYCKQEGSERRGKSGGGCVVFLHVLLKNTFNEGRLIRAPERSRQSQCTQTLVFNSSQQLPICFHMDAKKVYACREDTRMMRSKETGKNISTKTRLILARCDRLNVLHGDGIAPSMRF</sequence>
<name>A0A7E4UNG6_PANRE</name>
<evidence type="ECO:0000313" key="1">
    <source>
        <dbReference type="Proteomes" id="UP000492821"/>
    </source>
</evidence>
<dbReference type="WBParaSite" id="Pan_g10852.t1">
    <property type="protein sequence ID" value="Pan_g10852.t1"/>
    <property type="gene ID" value="Pan_g10852"/>
</dbReference>
<reference evidence="2" key="2">
    <citation type="submission" date="2020-10" db="UniProtKB">
        <authorList>
            <consortium name="WormBaseParasite"/>
        </authorList>
    </citation>
    <scope>IDENTIFICATION</scope>
</reference>
<reference evidence="1" key="1">
    <citation type="journal article" date="2013" name="Genetics">
        <title>The draft genome and transcriptome of Panagrellus redivivus are shaped by the harsh demands of a free-living lifestyle.</title>
        <authorList>
            <person name="Srinivasan J."/>
            <person name="Dillman A.R."/>
            <person name="Macchietto M.G."/>
            <person name="Heikkinen L."/>
            <person name="Lakso M."/>
            <person name="Fracchia K.M."/>
            <person name="Antoshechkin I."/>
            <person name="Mortazavi A."/>
            <person name="Wong G."/>
            <person name="Sternberg P.W."/>
        </authorList>
    </citation>
    <scope>NUCLEOTIDE SEQUENCE [LARGE SCALE GENOMIC DNA]</scope>
    <source>
        <strain evidence="1">MT8872</strain>
    </source>
</reference>
<dbReference type="AlphaFoldDB" id="A0A7E4UNG6"/>
<dbReference type="Proteomes" id="UP000492821">
    <property type="component" value="Unassembled WGS sequence"/>
</dbReference>
<organism evidence="1 2">
    <name type="scientific">Panagrellus redivivus</name>
    <name type="common">Microworm</name>
    <dbReference type="NCBI Taxonomy" id="6233"/>
    <lineage>
        <taxon>Eukaryota</taxon>
        <taxon>Metazoa</taxon>
        <taxon>Ecdysozoa</taxon>
        <taxon>Nematoda</taxon>
        <taxon>Chromadorea</taxon>
        <taxon>Rhabditida</taxon>
        <taxon>Tylenchina</taxon>
        <taxon>Panagrolaimomorpha</taxon>
        <taxon>Panagrolaimoidea</taxon>
        <taxon>Panagrolaimidae</taxon>
        <taxon>Panagrellus</taxon>
    </lineage>
</organism>
<keyword evidence="1" id="KW-1185">Reference proteome</keyword>